<keyword evidence="3" id="KW-0677">Repeat</keyword>
<dbReference type="SUPFAM" id="SSF47353">
    <property type="entry name" value="Retrovirus capsid dimerization domain-like"/>
    <property type="match status" value="1"/>
</dbReference>
<proteinExistence type="predicted"/>
<dbReference type="GO" id="GO:0010468">
    <property type="term" value="P:regulation of gene expression"/>
    <property type="evidence" value="ECO:0007669"/>
    <property type="project" value="UniProtKB-ARBA"/>
</dbReference>
<keyword evidence="2" id="KW-0479">Metal-binding</keyword>
<feature type="region of interest" description="Disordered" evidence="9">
    <location>
        <begin position="245"/>
        <end position="270"/>
    </location>
</feature>
<feature type="region of interest" description="Disordered" evidence="9">
    <location>
        <begin position="1"/>
        <end position="39"/>
    </location>
</feature>
<sequence>MSKPSLGTVNCKDRRPKMKMKAGIPAADEGASEGSGSGLPIVQAAMAGERPQKWTPLWVKSDPVEGQLKVSETPWQGFLKEAESSRPAWGYVPPSEVESSSLGLSGVHVGGPSGLPKMEKRLPPSLAEGRRRTSKTLKAGAHRDQEDLVSNGTAHAEVQRRCFRGFCYQEAEGPRRTFHHLQELCRGWLKPERNTKDQMVELVAMEQFLAILPTEMQRWVRGHRTETCSQAVALAEEFLTMQEEAEKWESPVPCTSDGEATSAPEEGPMLMDAEDRQPYSHAKQESVGEALCLEDDEGLADEDETESQGVPFEKVEFVAEEVPADGPESPGKHSETELPKWKPKPGWELAESDVCQVTIPAIFPEELLKHACPVCGKAFTRKSSLNRHLIVHAGEKPYKCSHCGKGFNRKMYLLAHEVGHGEEASYQCSDCGKSFSLKWGVTDCQIDPSGVTVYKCSSCKKGSHREEEEEEESYQCSDCGKTFKLKWGVTTYQVDPSGTKVYKCSSCRKSSRRRAVTVKGESPNERGKEPDQAPRAVFKAEDLSSRQEELEEEEEEEAGKESREINYPSLISPTGDLCQVKSQTEYYRIKRRCPCPVCGKIFATQLLREETVLCSSAEEESSVTSHCTKPFLLPLVAYDELIVVQKLEEFRGCLPAERFPQHAARRGLRLLAT</sequence>
<name>A0A9Q1AQ93_9SAUR</name>
<dbReference type="FunFam" id="3.30.160.60:FF:000744">
    <property type="entry name" value="zinc finger E-box-binding homeobox 1"/>
    <property type="match status" value="1"/>
</dbReference>
<evidence type="ECO:0000256" key="6">
    <source>
        <dbReference type="ARBA" id="ARBA00023125"/>
    </source>
</evidence>
<dbReference type="Pfam" id="PF00096">
    <property type="entry name" value="zf-C2H2"/>
    <property type="match status" value="2"/>
</dbReference>
<evidence type="ECO:0000256" key="3">
    <source>
        <dbReference type="ARBA" id="ARBA00022737"/>
    </source>
</evidence>
<dbReference type="InterPro" id="IPR038269">
    <property type="entry name" value="SCAN_sf"/>
</dbReference>
<dbReference type="AlphaFoldDB" id="A0A9Q1AQ93"/>
<dbReference type="PROSITE" id="PS50804">
    <property type="entry name" value="SCAN_BOX"/>
    <property type="match status" value="1"/>
</dbReference>
<evidence type="ECO:0000256" key="5">
    <source>
        <dbReference type="ARBA" id="ARBA00022833"/>
    </source>
</evidence>
<feature type="domain" description="C2H2-type" evidence="10">
    <location>
        <begin position="398"/>
        <end position="425"/>
    </location>
</feature>
<feature type="compositionally biased region" description="Acidic residues" evidence="9">
    <location>
        <begin position="549"/>
        <end position="558"/>
    </location>
</feature>
<protein>
    <submittedName>
        <fullName evidence="12">Uncharacterized protein</fullName>
    </submittedName>
</protein>
<dbReference type="SMART" id="SM00431">
    <property type="entry name" value="SCAN"/>
    <property type="match status" value="1"/>
</dbReference>
<dbReference type="FunFam" id="1.10.4020.10:FF:000001">
    <property type="entry name" value="zinc finger protein 263 isoform X1"/>
    <property type="match status" value="1"/>
</dbReference>
<evidence type="ECO:0000256" key="2">
    <source>
        <dbReference type="ARBA" id="ARBA00022723"/>
    </source>
</evidence>
<reference evidence="12" key="1">
    <citation type="journal article" date="2023" name="DNA Res.">
        <title>Chromosome-level genome assembly of Phrynocephalus forsythii using third-generation DNA sequencing and Hi-C analysis.</title>
        <authorList>
            <person name="Qi Y."/>
            <person name="Zhao W."/>
            <person name="Zhao Y."/>
            <person name="Niu C."/>
            <person name="Cao S."/>
            <person name="Zhang Y."/>
        </authorList>
    </citation>
    <scope>NUCLEOTIDE SEQUENCE</scope>
    <source>
        <tissue evidence="12">Muscle</tissue>
    </source>
</reference>
<dbReference type="PANTHER" id="PTHR45935:SF15">
    <property type="entry name" value="SCAN BOX DOMAIN-CONTAINING PROTEIN"/>
    <property type="match status" value="1"/>
</dbReference>
<dbReference type="GO" id="GO:0008270">
    <property type="term" value="F:zinc ion binding"/>
    <property type="evidence" value="ECO:0007669"/>
    <property type="project" value="UniProtKB-KW"/>
</dbReference>
<feature type="compositionally biased region" description="Basic and acidic residues" evidence="9">
    <location>
        <begin position="522"/>
        <end position="548"/>
    </location>
</feature>
<dbReference type="SMART" id="SM00355">
    <property type="entry name" value="ZnF_C2H2"/>
    <property type="match status" value="2"/>
</dbReference>
<evidence type="ECO:0000256" key="7">
    <source>
        <dbReference type="ARBA" id="ARBA00023242"/>
    </source>
</evidence>
<keyword evidence="13" id="KW-1185">Reference proteome</keyword>
<dbReference type="GO" id="GO:0005634">
    <property type="term" value="C:nucleus"/>
    <property type="evidence" value="ECO:0007669"/>
    <property type="project" value="UniProtKB-SubCell"/>
</dbReference>
<comment type="subcellular location">
    <subcellularLocation>
        <location evidence="1">Nucleus</location>
    </subcellularLocation>
</comment>
<dbReference type="EMBL" id="JAPFRF010000024">
    <property type="protein sequence ID" value="KAJ7303208.1"/>
    <property type="molecule type" value="Genomic_DNA"/>
</dbReference>
<keyword evidence="6" id="KW-0238">DNA-binding</keyword>
<evidence type="ECO:0000259" key="10">
    <source>
        <dbReference type="PROSITE" id="PS50157"/>
    </source>
</evidence>
<feature type="region of interest" description="Disordered" evidence="9">
    <location>
        <begin position="515"/>
        <end position="565"/>
    </location>
</feature>
<comment type="caution">
    <text evidence="12">The sequence shown here is derived from an EMBL/GenBank/DDBJ whole genome shotgun (WGS) entry which is preliminary data.</text>
</comment>
<dbReference type="InterPro" id="IPR050916">
    <property type="entry name" value="SCAN-C2H2_zinc_finger"/>
</dbReference>
<dbReference type="Proteomes" id="UP001142489">
    <property type="component" value="Unassembled WGS sequence"/>
</dbReference>
<dbReference type="PROSITE" id="PS00028">
    <property type="entry name" value="ZINC_FINGER_C2H2_1"/>
    <property type="match status" value="2"/>
</dbReference>
<evidence type="ECO:0000313" key="13">
    <source>
        <dbReference type="Proteomes" id="UP001142489"/>
    </source>
</evidence>
<dbReference type="GO" id="GO:0003677">
    <property type="term" value="F:DNA binding"/>
    <property type="evidence" value="ECO:0007669"/>
    <property type="project" value="UniProtKB-KW"/>
</dbReference>
<dbReference type="InterPro" id="IPR013087">
    <property type="entry name" value="Znf_C2H2_type"/>
</dbReference>
<keyword evidence="4 8" id="KW-0863">Zinc-finger</keyword>
<evidence type="ECO:0000256" key="4">
    <source>
        <dbReference type="ARBA" id="ARBA00022771"/>
    </source>
</evidence>
<organism evidence="12 13">
    <name type="scientific">Phrynocephalus forsythii</name>
    <dbReference type="NCBI Taxonomy" id="171643"/>
    <lineage>
        <taxon>Eukaryota</taxon>
        <taxon>Metazoa</taxon>
        <taxon>Chordata</taxon>
        <taxon>Craniata</taxon>
        <taxon>Vertebrata</taxon>
        <taxon>Euteleostomi</taxon>
        <taxon>Lepidosauria</taxon>
        <taxon>Squamata</taxon>
        <taxon>Bifurcata</taxon>
        <taxon>Unidentata</taxon>
        <taxon>Episquamata</taxon>
        <taxon>Toxicofera</taxon>
        <taxon>Iguania</taxon>
        <taxon>Acrodonta</taxon>
        <taxon>Agamidae</taxon>
        <taxon>Agaminae</taxon>
        <taxon>Phrynocephalus</taxon>
    </lineage>
</organism>
<dbReference type="InterPro" id="IPR036236">
    <property type="entry name" value="Znf_C2H2_sf"/>
</dbReference>
<dbReference type="Pfam" id="PF02023">
    <property type="entry name" value="SCAN"/>
    <property type="match status" value="1"/>
</dbReference>
<dbReference type="OrthoDB" id="8117402at2759"/>
<feature type="domain" description="SCAN box" evidence="11">
    <location>
        <begin position="160"/>
        <end position="238"/>
    </location>
</feature>
<dbReference type="CDD" id="cd07936">
    <property type="entry name" value="SCAN"/>
    <property type="match status" value="1"/>
</dbReference>
<dbReference type="FunFam" id="3.30.160.60:FF:000384">
    <property type="entry name" value="Zinc finger protein 550"/>
    <property type="match status" value="1"/>
</dbReference>
<evidence type="ECO:0000313" key="12">
    <source>
        <dbReference type="EMBL" id="KAJ7303208.1"/>
    </source>
</evidence>
<evidence type="ECO:0000259" key="11">
    <source>
        <dbReference type="PROSITE" id="PS50804"/>
    </source>
</evidence>
<dbReference type="Gene3D" id="1.10.4020.10">
    <property type="entry name" value="DNA breaking-rejoining enzymes"/>
    <property type="match status" value="1"/>
</dbReference>
<dbReference type="PROSITE" id="PS50157">
    <property type="entry name" value="ZINC_FINGER_C2H2_2"/>
    <property type="match status" value="2"/>
</dbReference>
<dbReference type="InterPro" id="IPR003309">
    <property type="entry name" value="SCAN_dom"/>
</dbReference>
<accession>A0A9Q1AQ93</accession>
<evidence type="ECO:0000256" key="9">
    <source>
        <dbReference type="SAM" id="MobiDB-lite"/>
    </source>
</evidence>
<dbReference type="PANTHER" id="PTHR45935">
    <property type="entry name" value="PROTEIN ZBED8-RELATED"/>
    <property type="match status" value="1"/>
</dbReference>
<gene>
    <name evidence="12" type="ORF">JRQ81_012143</name>
</gene>
<dbReference type="Gene3D" id="3.30.160.60">
    <property type="entry name" value="Classic Zinc Finger"/>
    <property type="match status" value="4"/>
</dbReference>
<feature type="domain" description="C2H2-type" evidence="10">
    <location>
        <begin position="370"/>
        <end position="397"/>
    </location>
</feature>
<evidence type="ECO:0000256" key="1">
    <source>
        <dbReference type="ARBA" id="ARBA00004123"/>
    </source>
</evidence>
<dbReference type="SUPFAM" id="SSF57667">
    <property type="entry name" value="beta-beta-alpha zinc fingers"/>
    <property type="match status" value="3"/>
</dbReference>
<keyword evidence="7" id="KW-0539">Nucleus</keyword>
<evidence type="ECO:0000256" key="8">
    <source>
        <dbReference type="PROSITE-ProRule" id="PRU00042"/>
    </source>
</evidence>
<keyword evidence="5" id="KW-0862">Zinc</keyword>